<dbReference type="STRING" id="1121291.SAMN02745134_03889"/>
<gene>
    <name evidence="4" type="ORF">SAMN02745134_03889</name>
</gene>
<organism evidence="4 5">
    <name type="scientific">Clostridium acidisoli DSM 12555</name>
    <dbReference type="NCBI Taxonomy" id="1121291"/>
    <lineage>
        <taxon>Bacteria</taxon>
        <taxon>Bacillati</taxon>
        <taxon>Bacillota</taxon>
        <taxon>Clostridia</taxon>
        <taxon>Eubacteriales</taxon>
        <taxon>Clostridiaceae</taxon>
        <taxon>Clostridium</taxon>
    </lineage>
</organism>
<feature type="signal peptide" evidence="2">
    <location>
        <begin position="1"/>
        <end position="26"/>
    </location>
</feature>
<dbReference type="Pfam" id="PF25023">
    <property type="entry name" value="TEN_YD-shell"/>
    <property type="match status" value="1"/>
</dbReference>
<dbReference type="CDD" id="cd00063">
    <property type="entry name" value="FN3"/>
    <property type="match status" value="2"/>
</dbReference>
<dbReference type="InterPro" id="IPR003961">
    <property type="entry name" value="FN3_dom"/>
</dbReference>
<evidence type="ECO:0000259" key="3">
    <source>
        <dbReference type="PROSITE" id="PS50853"/>
    </source>
</evidence>
<evidence type="ECO:0000313" key="5">
    <source>
        <dbReference type="Proteomes" id="UP000192468"/>
    </source>
</evidence>
<dbReference type="Gene3D" id="2.60.120.260">
    <property type="entry name" value="Galactose-binding domain-like"/>
    <property type="match status" value="1"/>
</dbReference>
<dbReference type="PANTHER" id="PTHR46708:SF2">
    <property type="entry name" value="FIBRONECTIN TYPE-III DOMAIN-CONTAINING PROTEIN"/>
    <property type="match status" value="1"/>
</dbReference>
<feature type="chain" id="PRO_5013343188" evidence="2">
    <location>
        <begin position="27"/>
        <end position="380"/>
    </location>
</feature>
<dbReference type="PROSITE" id="PS50853">
    <property type="entry name" value="FN3"/>
    <property type="match status" value="2"/>
</dbReference>
<dbReference type="SUPFAM" id="SSF49265">
    <property type="entry name" value="Fibronectin type III"/>
    <property type="match status" value="2"/>
</dbReference>
<dbReference type="Proteomes" id="UP000192468">
    <property type="component" value="Unassembled WGS sequence"/>
</dbReference>
<feature type="domain" description="Fibronectin type-III" evidence="3">
    <location>
        <begin position="70"/>
        <end position="156"/>
    </location>
</feature>
<feature type="non-terminal residue" evidence="4">
    <location>
        <position position="380"/>
    </location>
</feature>
<dbReference type="AlphaFoldDB" id="A0A1W1XZL7"/>
<evidence type="ECO:0000256" key="2">
    <source>
        <dbReference type="SAM" id="SignalP"/>
    </source>
</evidence>
<dbReference type="SMART" id="SM00060">
    <property type="entry name" value="FN3"/>
    <property type="match status" value="2"/>
</dbReference>
<dbReference type="InterPro" id="IPR013783">
    <property type="entry name" value="Ig-like_fold"/>
</dbReference>
<dbReference type="InterPro" id="IPR006530">
    <property type="entry name" value="YD"/>
</dbReference>
<dbReference type="Pfam" id="PF00041">
    <property type="entry name" value="fn3"/>
    <property type="match status" value="2"/>
</dbReference>
<keyword evidence="5" id="KW-1185">Reference proteome</keyword>
<dbReference type="Gene3D" id="2.60.40.10">
    <property type="entry name" value="Immunoglobulins"/>
    <property type="match status" value="2"/>
</dbReference>
<dbReference type="InterPro" id="IPR056823">
    <property type="entry name" value="TEN-like_YD-shell"/>
</dbReference>
<dbReference type="RefSeq" id="WP_176212760.1">
    <property type="nucleotide sequence ID" value="NZ_FWXH01000045.1"/>
</dbReference>
<dbReference type="NCBIfam" id="TIGR01643">
    <property type="entry name" value="YD_repeat_2x"/>
    <property type="match status" value="1"/>
</dbReference>
<keyword evidence="2" id="KW-0732">Signal</keyword>
<protein>
    <submittedName>
        <fullName evidence="4">YD repeat-containing protein</fullName>
    </submittedName>
</protein>
<feature type="domain" description="Fibronectin type-III" evidence="3">
    <location>
        <begin position="162"/>
        <end position="248"/>
    </location>
</feature>
<dbReference type="EMBL" id="FWXH01000045">
    <property type="protein sequence ID" value="SMC29419.1"/>
    <property type="molecule type" value="Genomic_DNA"/>
</dbReference>
<reference evidence="4 5" key="1">
    <citation type="submission" date="2017-04" db="EMBL/GenBank/DDBJ databases">
        <authorList>
            <person name="Afonso C.L."/>
            <person name="Miller P.J."/>
            <person name="Scott M.A."/>
            <person name="Spackman E."/>
            <person name="Goraichik I."/>
            <person name="Dimitrov K.M."/>
            <person name="Suarez D.L."/>
            <person name="Swayne D.E."/>
        </authorList>
    </citation>
    <scope>NUCLEOTIDE SEQUENCE [LARGE SCALE GENOMIC DNA]</scope>
    <source>
        <strain evidence="4 5">DSM 12555</strain>
    </source>
</reference>
<dbReference type="SUPFAM" id="SSF49785">
    <property type="entry name" value="Galactose-binding domain-like"/>
    <property type="match status" value="1"/>
</dbReference>
<dbReference type="InterPro" id="IPR036116">
    <property type="entry name" value="FN3_sf"/>
</dbReference>
<dbReference type="PANTHER" id="PTHR46708">
    <property type="entry name" value="TENASCIN"/>
    <property type="match status" value="1"/>
</dbReference>
<accession>A0A1W1XZL7</accession>
<evidence type="ECO:0000313" key="4">
    <source>
        <dbReference type="EMBL" id="SMC29419.1"/>
    </source>
</evidence>
<evidence type="ECO:0000256" key="1">
    <source>
        <dbReference type="ARBA" id="ARBA00022737"/>
    </source>
</evidence>
<name>A0A1W1XZL7_9CLOT</name>
<dbReference type="InterPro" id="IPR008979">
    <property type="entry name" value="Galactose-bd-like_sf"/>
</dbReference>
<dbReference type="InterPro" id="IPR050991">
    <property type="entry name" value="ECM_Regulatory_Proteins"/>
</dbReference>
<keyword evidence="1" id="KW-0677">Repeat</keyword>
<proteinExistence type="predicted"/>
<sequence length="380" mass="39917">MSKIKLLLTSVIMILVFTGFNNTAYAATYKYDNLNRLIEVIYASGQKVIYTYDGNGNILTVTKDQNDLTAPINLISSSVTNTGLTLSWTDSTDKVTITEYDIYSGTTKIGTTTGATTFDVTGLTPNTSYSFTVTAKDASGNESAPSTATEVTTIADTASPTAPTNVTLGSIASTSLTLNWIASTDNVGVAEYDIYNGTKKIGTTTGATTFDVTGLTPNTSYSFTVTAKDASGNESAASTAVAVSTTETDPVELSGTAFGTSPAFSSNSTYDKAFDGDTNTYFDYSSGSGGYTGIDLGVGNLGQITKISYYPRSGWAGRMVGGKFQGSITSSSSGYVDLYTIPSQPSAGWNQVTINNASKFRYIRYVSPSVGYANVAEIKV</sequence>